<evidence type="ECO:0000313" key="1">
    <source>
        <dbReference type="EMBL" id="QNR23178.1"/>
    </source>
</evidence>
<reference evidence="1 2" key="1">
    <citation type="submission" date="2020-08" db="EMBL/GenBank/DDBJ databases">
        <title>Croceimicrobium hydrocarbonivorans gen. nov., sp. nov., a novel marine bacterium isolated from a bacterial consortium that degrades polyethylene terephthalate.</title>
        <authorList>
            <person name="Liu R."/>
        </authorList>
    </citation>
    <scope>NUCLEOTIDE SEQUENCE [LARGE SCALE GENOMIC DNA]</scope>
    <source>
        <strain evidence="1 2">A20-9</strain>
    </source>
</reference>
<evidence type="ECO:0000313" key="2">
    <source>
        <dbReference type="Proteomes" id="UP000516305"/>
    </source>
</evidence>
<dbReference type="EMBL" id="CP060139">
    <property type="protein sequence ID" value="QNR23178.1"/>
    <property type="molecule type" value="Genomic_DNA"/>
</dbReference>
<dbReference type="RefSeq" id="WP_210757714.1">
    <property type="nucleotide sequence ID" value="NZ_CP060139.1"/>
</dbReference>
<proteinExistence type="predicted"/>
<gene>
    <name evidence="1" type="ORF">H4K34_12430</name>
</gene>
<name>A0A7H0VBT0_9FLAO</name>
<protein>
    <submittedName>
        <fullName evidence="1">Uncharacterized protein</fullName>
    </submittedName>
</protein>
<dbReference type="Proteomes" id="UP000516305">
    <property type="component" value="Chromosome"/>
</dbReference>
<dbReference type="KEGG" id="chyd:H4K34_12430"/>
<keyword evidence="2" id="KW-1185">Reference proteome</keyword>
<dbReference type="AlphaFoldDB" id="A0A7H0VBT0"/>
<accession>A0A7H0VBT0</accession>
<sequence>MSEFIKQKQIQNLTTDLAAKALDSQVVKKANNLSDVNAANARTNLDVYSKTEVQNMISGADNGFNVATIAERDALTGLKVSDRVFVSNDGDGKWGMYIVTAVTNGNGSTSTFEKVADEDAFSNALTKEAIKSSYESNANTNAFTDAEKTKVGHITVTQAVSLDTIESNLASTTTTANNALSTANSASTAATNAQNTANSASTAAANAQTAADAAQADADAAQTTANSALSTANSKEDLFTETREDFTNIIGEAGVPVNITLANDVAAGFEPLVYFNGLLVKTVTYSPGSPEISYTVPYVTETSDTVSVAYAYR</sequence>
<organism evidence="1 2">
    <name type="scientific">Croceimicrobium hydrocarbonivorans</name>
    <dbReference type="NCBI Taxonomy" id="2761580"/>
    <lineage>
        <taxon>Bacteria</taxon>
        <taxon>Pseudomonadati</taxon>
        <taxon>Bacteroidota</taxon>
        <taxon>Flavobacteriia</taxon>
        <taxon>Flavobacteriales</taxon>
        <taxon>Owenweeksiaceae</taxon>
        <taxon>Croceimicrobium</taxon>
    </lineage>
</organism>